<comment type="similarity">
    <text evidence="1">Belongs to the isochorismatase family.</text>
</comment>
<accession>A0A9D4UYY3</accession>
<protein>
    <recommendedName>
        <fullName evidence="2">Isochorismatase-like domain-containing protein</fullName>
    </recommendedName>
</protein>
<evidence type="ECO:0000259" key="2">
    <source>
        <dbReference type="Pfam" id="PF00857"/>
    </source>
</evidence>
<dbReference type="OrthoDB" id="167809at2759"/>
<evidence type="ECO:0000313" key="3">
    <source>
        <dbReference type="EMBL" id="KAI5076499.1"/>
    </source>
</evidence>
<evidence type="ECO:0000256" key="1">
    <source>
        <dbReference type="ARBA" id="ARBA00006336"/>
    </source>
</evidence>
<name>A0A9D4UYY3_ADICA</name>
<comment type="caution">
    <text evidence="3">The sequence shown here is derived from an EMBL/GenBank/DDBJ whole genome shotgun (WGS) entry which is preliminary data.</text>
</comment>
<sequence length="197" mass="21350">MASNAEETNEALRIPSCGTNSALLVVSMQNDFVLPSSPIRLPTAAAIVPLIKQAVSFAREKGALIVWVVREHHPSGRDVELFRRGKFTGVAMKGTKGAAVLDELDPQPGDHVIVKTRFSAFFGTNLHLVLQSAGIQNLIFAGIQTPNCIRQAVFDAVAYDYPSIVVLSDVTAAKKPEIHEANLYDMRMGSSMVNRSC</sequence>
<proteinExistence type="inferred from homology"/>
<dbReference type="Proteomes" id="UP000886520">
    <property type="component" value="Chromosome 8"/>
</dbReference>
<feature type="domain" description="Isochorismatase-like" evidence="2">
    <location>
        <begin position="21"/>
        <end position="189"/>
    </location>
</feature>
<organism evidence="3 4">
    <name type="scientific">Adiantum capillus-veneris</name>
    <name type="common">Maidenhair fern</name>
    <dbReference type="NCBI Taxonomy" id="13818"/>
    <lineage>
        <taxon>Eukaryota</taxon>
        <taxon>Viridiplantae</taxon>
        <taxon>Streptophyta</taxon>
        <taxon>Embryophyta</taxon>
        <taxon>Tracheophyta</taxon>
        <taxon>Polypodiopsida</taxon>
        <taxon>Polypodiidae</taxon>
        <taxon>Polypodiales</taxon>
        <taxon>Pteridineae</taxon>
        <taxon>Pteridaceae</taxon>
        <taxon>Vittarioideae</taxon>
        <taxon>Adiantum</taxon>
    </lineage>
</organism>
<keyword evidence="4" id="KW-1185">Reference proteome</keyword>
<dbReference type="AlphaFoldDB" id="A0A9D4UYY3"/>
<dbReference type="SUPFAM" id="SSF52499">
    <property type="entry name" value="Isochorismatase-like hydrolases"/>
    <property type="match status" value="1"/>
</dbReference>
<dbReference type="InterPro" id="IPR036380">
    <property type="entry name" value="Isochorismatase-like_sf"/>
</dbReference>
<dbReference type="Gene3D" id="3.40.50.850">
    <property type="entry name" value="Isochorismatase-like"/>
    <property type="match status" value="1"/>
</dbReference>
<dbReference type="Pfam" id="PF00857">
    <property type="entry name" value="Isochorismatase"/>
    <property type="match status" value="1"/>
</dbReference>
<dbReference type="PANTHER" id="PTHR47044">
    <property type="entry name" value="OS02G0276400 PROTEIN"/>
    <property type="match status" value="1"/>
</dbReference>
<dbReference type="EMBL" id="JABFUD020000008">
    <property type="protein sequence ID" value="KAI5076499.1"/>
    <property type="molecule type" value="Genomic_DNA"/>
</dbReference>
<dbReference type="InterPro" id="IPR000868">
    <property type="entry name" value="Isochorismatase-like_dom"/>
</dbReference>
<reference evidence="3" key="1">
    <citation type="submission" date="2021-01" db="EMBL/GenBank/DDBJ databases">
        <title>Adiantum capillus-veneris genome.</title>
        <authorList>
            <person name="Fang Y."/>
            <person name="Liao Q."/>
        </authorList>
    </citation>
    <scope>NUCLEOTIDE SEQUENCE</scope>
    <source>
        <strain evidence="3">H3</strain>
        <tissue evidence="3">Leaf</tissue>
    </source>
</reference>
<dbReference type="CDD" id="cd00431">
    <property type="entry name" value="cysteine_hydrolases"/>
    <property type="match status" value="1"/>
</dbReference>
<gene>
    <name evidence="3" type="ORF">GOP47_0008564</name>
</gene>
<evidence type="ECO:0000313" key="4">
    <source>
        <dbReference type="Proteomes" id="UP000886520"/>
    </source>
</evidence>